<evidence type="ECO:0000256" key="10">
    <source>
        <dbReference type="ARBA" id="ARBA00022989"/>
    </source>
</evidence>
<dbReference type="InterPro" id="IPR013767">
    <property type="entry name" value="PAS_fold"/>
</dbReference>
<dbReference type="PANTHER" id="PTHR43065:SF10">
    <property type="entry name" value="PEROXIDE STRESS-ACTIVATED HISTIDINE KINASE MAK3"/>
    <property type="match status" value="1"/>
</dbReference>
<dbReference type="CDD" id="cd00082">
    <property type="entry name" value="HisKA"/>
    <property type="match status" value="1"/>
</dbReference>
<dbReference type="Proteomes" id="UP001629230">
    <property type="component" value="Unassembled WGS sequence"/>
</dbReference>
<dbReference type="Pfam" id="PF00989">
    <property type="entry name" value="PAS"/>
    <property type="match status" value="2"/>
</dbReference>
<protein>
    <recommendedName>
        <fullName evidence="3">histidine kinase</fullName>
        <ecNumber evidence="3">2.7.13.3</ecNumber>
    </recommendedName>
</protein>
<dbReference type="InterPro" id="IPR003594">
    <property type="entry name" value="HATPase_dom"/>
</dbReference>
<keyword evidence="6 13" id="KW-0812">Transmembrane</keyword>
<dbReference type="SMART" id="SM00388">
    <property type="entry name" value="HisKA"/>
    <property type="match status" value="1"/>
</dbReference>
<keyword evidence="5" id="KW-0808">Transferase</keyword>
<evidence type="ECO:0000256" key="4">
    <source>
        <dbReference type="ARBA" id="ARBA00022553"/>
    </source>
</evidence>
<comment type="subcellular location">
    <subcellularLocation>
        <location evidence="2">Membrane</location>
        <topology evidence="2">Multi-pass membrane protein</topology>
    </subcellularLocation>
</comment>
<dbReference type="SUPFAM" id="SSF55785">
    <property type="entry name" value="PYP-like sensor domain (PAS domain)"/>
    <property type="match status" value="2"/>
</dbReference>
<comment type="catalytic activity">
    <reaction evidence="1">
        <text>ATP + protein L-histidine = ADP + protein N-phospho-L-histidine.</text>
        <dbReference type="EC" id="2.7.13.3"/>
    </reaction>
</comment>
<dbReference type="EC" id="2.7.13.3" evidence="3"/>
<dbReference type="Pfam" id="PF00512">
    <property type="entry name" value="HisKA"/>
    <property type="match status" value="1"/>
</dbReference>
<feature type="transmembrane region" description="Helical" evidence="13">
    <location>
        <begin position="15"/>
        <end position="37"/>
    </location>
</feature>
<evidence type="ECO:0000256" key="7">
    <source>
        <dbReference type="ARBA" id="ARBA00022741"/>
    </source>
</evidence>
<dbReference type="InterPro" id="IPR004358">
    <property type="entry name" value="Sig_transdc_His_kin-like_C"/>
</dbReference>
<dbReference type="Gene3D" id="1.10.287.130">
    <property type="match status" value="1"/>
</dbReference>
<keyword evidence="8" id="KW-0418">Kinase</keyword>
<keyword evidence="4" id="KW-0597">Phosphoprotein</keyword>
<keyword evidence="9" id="KW-0067">ATP-binding</keyword>
<keyword evidence="10 13" id="KW-1133">Transmembrane helix</keyword>
<reference evidence="17 18" key="1">
    <citation type="journal article" date="2024" name="Chem. Sci.">
        <title>Discovery of megapolipeptins by genome mining of a Burkholderiales bacteria collection.</title>
        <authorList>
            <person name="Paulo B.S."/>
            <person name="Recchia M.J.J."/>
            <person name="Lee S."/>
            <person name="Fergusson C.H."/>
            <person name="Romanowski S.B."/>
            <person name="Hernandez A."/>
            <person name="Krull N."/>
            <person name="Liu D.Y."/>
            <person name="Cavanagh H."/>
            <person name="Bos A."/>
            <person name="Gray C.A."/>
            <person name="Murphy B.T."/>
            <person name="Linington R.G."/>
            <person name="Eustaquio A.S."/>
        </authorList>
    </citation>
    <scope>NUCLEOTIDE SEQUENCE [LARGE SCALE GENOMIC DNA]</scope>
    <source>
        <strain evidence="17 18">RL17-350-BIC-A</strain>
    </source>
</reference>
<feature type="domain" description="PAS" evidence="15">
    <location>
        <begin position="120"/>
        <end position="165"/>
    </location>
</feature>
<feature type="domain" description="PAC" evidence="16">
    <location>
        <begin position="320"/>
        <end position="371"/>
    </location>
</feature>
<dbReference type="Gene3D" id="3.30.565.10">
    <property type="entry name" value="Histidine kinase-like ATPase, C-terminal domain"/>
    <property type="match status" value="1"/>
</dbReference>
<evidence type="ECO:0000256" key="1">
    <source>
        <dbReference type="ARBA" id="ARBA00000085"/>
    </source>
</evidence>
<dbReference type="InterPro" id="IPR000700">
    <property type="entry name" value="PAS-assoc_C"/>
</dbReference>
<dbReference type="InterPro" id="IPR005467">
    <property type="entry name" value="His_kinase_dom"/>
</dbReference>
<evidence type="ECO:0000256" key="12">
    <source>
        <dbReference type="ARBA" id="ARBA00023136"/>
    </source>
</evidence>
<dbReference type="PROSITE" id="PS50109">
    <property type="entry name" value="HIS_KIN"/>
    <property type="match status" value="1"/>
</dbReference>
<feature type="transmembrane region" description="Helical" evidence="13">
    <location>
        <begin position="94"/>
        <end position="112"/>
    </location>
</feature>
<keyword evidence="18" id="KW-1185">Reference proteome</keyword>
<dbReference type="InterPro" id="IPR003661">
    <property type="entry name" value="HisK_dim/P_dom"/>
</dbReference>
<dbReference type="InterPro" id="IPR001610">
    <property type="entry name" value="PAC"/>
</dbReference>
<evidence type="ECO:0000313" key="17">
    <source>
        <dbReference type="EMBL" id="MFM0007216.1"/>
    </source>
</evidence>
<dbReference type="PROSITE" id="PS50113">
    <property type="entry name" value="PAC"/>
    <property type="match status" value="2"/>
</dbReference>
<keyword evidence="12 13" id="KW-0472">Membrane</keyword>
<feature type="transmembrane region" description="Helical" evidence="13">
    <location>
        <begin position="46"/>
        <end position="79"/>
    </location>
</feature>
<dbReference type="PANTHER" id="PTHR43065">
    <property type="entry name" value="SENSOR HISTIDINE KINASE"/>
    <property type="match status" value="1"/>
</dbReference>
<dbReference type="SMART" id="SM00086">
    <property type="entry name" value="PAC"/>
    <property type="match status" value="2"/>
</dbReference>
<proteinExistence type="predicted"/>
<dbReference type="EMBL" id="JAQQEZ010000055">
    <property type="protein sequence ID" value="MFM0007216.1"/>
    <property type="molecule type" value="Genomic_DNA"/>
</dbReference>
<accession>A0ABW9B5E6</accession>
<evidence type="ECO:0000313" key="18">
    <source>
        <dbReference type="Proteomes" id="UP001629230"/>
    </source>
</evidence>
<dbReference type="InterPro" id="IPR036890">
    <property type="entry name" value="HATPase_C_sf"/>
</dbReference>
<name>A0ABW9B5E6_9BURK</name>
<keyword evidence="7" id="KW-0547">Nucleotide-binding</keyword>
<evidence type="ECO:0000256" key="3">
    <source>
        <dbReference type="ARBA" id="ARBA00012438"/>
    </source>
</evidence>
<feature type="domain" description="PAC" evidence="16">
    <location>
        <begin position="190"/>
        <end position="244"/>
    </location>
</feature>
<dbReference type="CDD" id="cd00130">
    <property type="entry name" value="PAS"/>
    <property type="match status" value="2"/>
</dbReference>
<evidence type="ECO:0000256" key="13">
    <source>
        <dbReference type="SAM" id="Phobius"/>
    </source>
</evidence>
<dbReference type="SMART" id="SM00091">
    <property type="entry name" value="PAS"/>
    <property type="match status" value="2"/>
</dbReference>
<dbReference type="NCBIfam" id="TIGR00229">
    <property type="entry name" value="sensory_box"/>
    <property type="match status" value="1"/>
</dbReference>
<keyword evidence="11" id="KW-0902">Two-component regulatory system</keyword>
<dbReference type="Gene3D" id="3.30.450.20">
    <property type="entry name" value="PAS domain"/>
    <property type="match status" value="2"/>
</dbReference>
<organism evidence="17 18">
    <name type="scientific">Paraburkholderia dipogonis</name>
    <dbReference type="NCBI Taxonomy" id="1211383"/>
    <lineage>
        <taxon>Bacteria</taxon>
        <taxon>Pseudomonadati</taxon>
        <taxon>Pseudomonadota</taxon>
        <taxon>Betaproteobacteria</taxon>
        <taxon>Burkholderiales</taxon>
        <taxon>Burkholderiaceae</taxon>
        <taxon>Paraburkholderia</taxon>
    </lineage>
</organism>
<gene>
    <name evidence="17" type="ORF">PQR57_40455</name>
</gene>
<evidence type="ECO:0000256" key="6">
    <source>
        <dbReference type="ARBA" id="ARBA00022692"/>
    </source>
</evidence>
<dbReference type="PRINTS" id="PR00344">
    <property type="entry name" value="BCTRLSENSOR"/>
</dbReference>
<dbReference type="Pfam" id="PF13493">
    <property type="entry name" value="DUF4118"/>
    <property type="match status" value="1"/>
</dbReference>
<dbReference type="InterPro" id="IPR000014">
    <property type="entry name" value="PAS"/>
</dbReference>
<dbReference type="InterPro" id="IPR038318">
    <property type="entry name" value="KdpD_sf"/>
</dbReference>
<evidence type="ECO:0000259" key="15">
    <source>
        <dbReference type="PROSITE" id="PS50112"/>
    </source>
</evidence>
<feature type="domain" description="Histidine kinase" evidence="14">
    <location>
        <begin position="391"/>
        <end position="606"/>
    </location>
</feature>
<dbReference type="SMART" id="SM00387">
    <property type="entry name" value="HATPase_c"/>
    <property type="match status" value="1"/>
</dbReference>
<evidence type="ECO:0000256" key="11">
    <source>
        <dbReference type="ARBA" id="ARBA00023012"/>
    </source>
</evidence>
<dbReference type="InterPro" id="IPR036097">
    <property type="entry name" value="HisK_dim/P_sf"/>
</dbReference>
<evidence type="ECO:0000256" key="9">
    <source>
        <dbReference type="ARBA" id="ARBA00022840"/>
    </source>
</evidence>
<evidence type="ECO:0000259" key="14">
    <source>
        <dbReference type="PROSITE" id="PS50109"/>
    </source>
</evidence>
<evidence type="ECO:0000256" key="2">
    <source>
        <dbReference type="ARBA" id="ARBA00004141"/>
    </source>
</evidence>
<dbReference type="SUPFAM" id="SSF55874">
    <property type="entry name" value="ATPase domain of HSP90 chaperone/DNA topoisomerase II/histidine kinase"/>
    <property type="match status" value="1"/>
</dbReference>
<dbReference type="Gene3D" id="2.10.70.100">
    <property type="match status" value="1"/>
</dbReference>
<comment type="caution">
    <text evidence="17">The sequence shown here is derived from an EMBL/GenBank/DDBJ whole genome shotgun (WGS) entry which is preliminary data.</text>
</comment>
<dbReference type="InterPro" id="IPR035965">
    <property type="entry name" value="PAS-like_dom_sf"/>
</dbReference>
<evidence type="ECO:0000256" key="5">
    <source>
        <dbReference type="ARBA" id="ARBA00022679"/>
    </source>
</evidence>
<evidence type="ECO:0000256" key="8">
    <source>
        <dbReference type="ARBA" id="ARBA00022777"/>
    </source>
</evidence>
<dbReference type="PROSITE" id="PS50112">
    <property type="entry name" value="PAS"/>
    <property type="match status" value="1"/>
</dbReference>
<evidence type="ECO:0000259" key="16">
    <source>
        <dbReference type="PROSITE" id="PS50113"/>
    </source>
</evidence>
<dbReference type="Pfam" id="PF02518">
    <property type="entry name" value="HATPase_c"/>
    <property type="match status" value="1"/>
</dbReference>
<dbReference type="RefSeq" id="WP_408181789.1">
    <property type="nucleotide sequence ID" value="NZ_JAQQEZ010000055.1"/>
</dbReference>
<dbReference type="Gene3D" id="1.20.120.620">
    <property type="entry name" value="Backbone structure of the membrane domain of e. Coli histidine kinase receptor kdpd"/>
    <property type="match status" value="1"/>
</dbReference>
<dbReference type="InterPro" id="IPR025201">
    <property type="entry name" value="KdpD_TM"/>
</dbReference>
<dbReference type="SUPFAM" id="SSF47384">
    <property type="entry name" value="Homodimeric domain of signal transducing histidine kinase"/>
    <property type="match status" value="1"/>
</dbReference>
<sequence>MRTTVSSHESRSLRYLATLWMGGCVALGAVTVTCGLLEQELGTAGFFLLVIVVLLSLLDSFISSLIFSVAGAALLGYFFMEPINSFHISKPGDLFSLVAFLVTSIAITTLVRRIGRVEKTQRAQAQLLELTHDIIIVRDKNNVITYWNQAAETLYGWKKEEAIGKFIDEFLCSAFPLPRDELQQIFLRDGQWEGELVHTRRDGTKIIVTSRWALQRDGAGNPLATLETNNDITQRKHAEELLRKSQAQYFAEAQKLSRTGSFGWNVSSGELLWSDETFSIFEYDLAVAPSVELIRQRVHPDDMPLFEEKITKARGFTVDFTVEHRLLFPDGRIKHLHVVGRSASGQPDNRAFIGAVMDVTAAKQTEERLRHAQSELERVSRVTALGELSASIAHEVGQPLAAIVTSGEACLRWLHRQPPNMEEIEGCVSHMTDQGNRAAEIVQRVRALMKGAPPDRAAIAINDVVEEAIILIRRDIERQSDSLTRRLARELPLIRGDRVQLQQVLVNLIINGLQAMASVDGRRELIVQSRLDPEGNVVVAVRDSGAGIPEANLPQLFEPFFTTRSSGMGMGLAVSSSIVEAHRGQIWASNNPDGGATFSFSLPPSIEEEV</sequence>